<dbReference type="EMBL" id="CM020618">
    <property type="protein sequence ID" value="KAK1859288.1"/>
    <property type="molecule type" value="Genomic_DNA"/>
</dbReference>
<protein>
    <submittedName>
        <fullName evidence="1">Uncharacterized protein</fullName>
    </submittedName>
</protein>
<evidence type="ECO:0000313" key="2">
    <source>
        <dbReference type="Proteomes" id="UP000798662"/>
    </source>
</evidence>
<reference evidence="1" key="1">
    <citation type="submission" date="2019-11" db="EMBL/GenBank/DDBJ databases">
        <title>Nori genome reveals adaptations in red seaweeds to the harsh intertidal environment.</title>
        <authorList>
            <person name="Wang D."/>
            <person name="Mao Y."/>
        </authorList>
    </citation>
    <scope>NUCLEOTIDE SEQUENCE</scope>
    <source>
        <tissue evidence="1">Gametophyte</tissue>
    </source>
</reference>
<dbReference type="Proteomes" id="UP000798662">
    <property type="component" value="Chromosome 1"/>
</dbReference>
<proteinExistence type="predicted"/>
<keyword evidence="2" id="KW-1185">Reference proteome</keyword>
<gene>
    <name evidence="1" type="ORF">I4F81_001885</name>
</gene>
<comment type="caution">
    <text evidence="1">The sequence shown here is derived from an EMBL/GenBank/DDBJ whole genome shotgun (WGS) entry which is preliminary data.</text>
</comment>
<accession>A0ACC3BNU5</accession>
<name>A0ACC3BNU5_PYRYE</name>
<organism evidence="1 2">
    <name type="scientific">Pyropia yezoensis</name>
    <name type="common">Susabi-nori</name>
    <name type="synonym">Porphyra yezoensis</name>
    <dbReference type="NCBI Taxonomy" id="2788"/>
    <lineage>
        <taxon>Eukaryota</taxon>
        <taxon>Rhodophyta</taxon>
        <taxon>Bangiophyceae</taxon>
        <taxon>Bangiales</taxon>
        <taxon>Bangiaceae</taxon>
        <taxon>Pyropia</taxon>
    </lineage>
</organism>
<sequence length="413" mass="42765">MSPSPSPPRPPAVIFDMDGTLIDSEPLYLAVESGICDRFGKDIRPLLPDLLGRTARDCAVLTLERLGITQLTVDEYLAEREAALLAIMPSVELLPGVDRLVRHLHAAGVPIAVATSSPGDLLAAKSSRHVPFFALFGAVVHADMVAAGKPAPDLFLEAARRLGVPAAGCVAVEDAPAGVVSAKAAGMVAVALPNEAVGRPAYATAGADIYLDRIDEMPLEQLGLPSWEAPLGAAAANGRVQQEAELVGVRKIQPHFAMALDGRSTRFLSSGKLLWAGVLLSGVAAHYGGKAYSRMRTAELSAEVAAYQERLAGSDPPPSEVPAGAAAAADMGAERDVLAAERKREQAAGSALSTAGAVVSAAAAAAIGLNMFSKNAAPNKVMHARIVMQGLAVGGLAALAVKETMWDTRQERS</sequence>
<evidence type="ECO:0000313" key="1">
    <source>
        <dbReference type="EMBL" id="KAK1859288.1"/>
    </source>
</evidence>